<dbReference type="GO" id="GO:0045329">
    <property type="term" value="P:carnitine biosynthetic process"/>
    <property type="evidence" value="ECO:0007669"/>
    <property type="project" value="TreeGrafter"/>
</dbReference>
<feature type="domain" description="TauD/TfdA-like" evidence="8">
    <location>
        <begin position="200"/>
        <end position="499"/>
    </location>
</feature>
<dbReference type="Pfam" id="PF06155">
    <property type="entry name" value="GBBH-like_N"/>
    <property type="match status" value="1"/>
</dbReference>
<dbReference type="PANTHER" id="PTHR10696">
    <property type="entry name" value="GAMMA-BUTYROBETAINE HYDROXYLASE-RELATED"/>
    <property type="match status" value="1"/>
</dbReference>
<dbReference type="Gene3D" id="3.30.2020.30">
    <property type="match status" value="1"/>
</dbReference>
<evidence type="ECO:0000256" key="2">
    <source>
        <dbReference type="ARBA" id="ARBA00008654"/>
    </source>
</evidence>
<dbReference type="InterPro" id="IPR038492">
    <property type="entry name" value="GBBH-like_N_sf"/>
</dbReference>
<evidence type="ECO:0000259" key="9">
    <source>
        <dbReference type="Pfam" id="PF06155"/>
    </source>
</evidence>
<evidence type="ECO:0000256" key="5">
    <source>
        <dbReference type="ARBA" id="ARBA00023002"/>
    </source>
</evidence>
<dbReference type="Pfam" id="PF02668">
    <property type="entry name" value="TauD"/>
    <property type="match status" value="1"/>
</dbReference>
<dbReference type="InterPro" id="IPR042098">
    <property type="entry name" value="TauD-like_sf"/>
</dbReference>
<dbReference type="SUPFAM" id="SSF51197">
    <property type="entry name" value="Clavaminate synthase-like"/>
    <property type="match status" value="1"/>
</dbReference>
<comment type="similarity">
    <text evidence="2">Belongs to the gamma-BBH/TMLD family.</text>
</comment>
<evidence type="ECO:0000259" key="8">
    <source>
        <dbReference type="Pfam" id="PF02668"/>
    </source>
</evidence>
<keyword evidence="11" id="KW-1185">Reference proteome</keyword>
<dbReference type="InterPro" id="IPR003819">
    <property type="entry name" value="TauD/TfdA-like"/>
</dbReference>
<keyword evidence="3" id="KW-0479">Metal-binding</keyword>
<keyword evidence="5" id="KW-0560">Oxidoreductase</keyword>
<dbReference type="GO" id="GO:0005739">
    <property type="term" value="C:mitochondrion"/>
    <property type="evidence" value="ECO:0007669"/>
    <property type="project" value="TreeGrafter"/>
</dbReference>
<feature type="domain" description="Gamma-butyrobetaine hydroxylase-like N-terminal" evidence="9">
    <location>
        <begin position="93"/>
        <end position="153"/>
    </location>
</feature>
<proteinExistence type="inferred from homology"/>
<evidence type="ECO:0000256" key="7">
    <source>
        <dbReference type="SAM" id="MobiDB-lite"/>
    </source>
</evidence>
<dbReference type="CDD" id="cd00250">
    <property type="entry name" value="CAS_like"/>
    <property type="match status" value="1"/>
</dbReference>
<evidence type="ECO:0000256" key="4">
    <source>
        <dbReference type="ARBA" id="ARBA00022964"/>
    </source>
</evidence>
<dbReference type="Proteomes" id="UP000660729">
    <property type="component" value="Unassembled WGS sequence"/>
</dbReference>
<organism evidence="10 11">
    <name type="scientific">Pseudocercospora fuligena</name>
    <dbReference type="NCBI Taxonomy" id="685502"/>
    <lineage>
        <taxon>Eukaryota</taxon>
        <taxon>Fungi</taxon>
        <taxon>Dikarya</taxon>
        <taxon>Ascomycota</taxon>
        <taxon>Pezizomycotina</taxon>
        <taxon>Dothideomycetes</taxon>
        <taxon>Dothideomycetidae</taxon>
        <taxon>Mycosphaerellales</taxon>
        <taxon>Mycosphaerellaceae</taxon>
        <taxon>Pseudocercospora</taxon>
    </lineage>
</organism>
<name>A0A8H6RLL5_9PEZI</name>
<sequence>MAFSRHIARQCQKRLSNTSIRLVSSTGRARQSPQEASNSGSQPQEFGEFLIRKPVSRIEPRKVHPRVRSQAEAARLRAIQTRPGNDEATLINIAHEEDEYRFAPISLRDLCQCSKCVDPSTRQKLVYTPDIPSDIRAKEVTFDSGNVSIKWENDAPGYAEDHVTTLPLKGLMRLGGRGRMTPEQAPIPRAYWNTQMYTSETSDFDYEDYMSSDSTLYTAARQLHTHGLLFVTNVPEDEESVERVAERIGPLKTTFYGKTWDVRSVPEAKNVAYTAQNLGFHMDLMYMKQPPHLQLLHCIRSSSAGGASLFADSFLAAKELSETDSYSYATLSSRTVEFHYDHPDHYYHQSRRVIEEAPIQRGALKMLSHIDLGRAQTNYPGLEHLKTLKPIDFLESVAWSPPFQGPFKLDSDPSHANSHHRTGQPIEAGLGAKLYNEKVVQWHAAAKKFNDLIHRPEVIYERLMKPGECVIFDNRRVLHARKAFEVGDAGKERWLRGAYIDKDPFMSKLKILSERFEKEEKEMGPEELERAMSMDV</sequence>
<gene>
    <name evidence="10" type="ORF">HII31_05537</name>
</gene>
<comment type="cofactor">
    <cofactor evidence="1">
        <name>Fe(2+)</name>
        <dbReference type="ChEBI" id="CHEBI:29033"/>
    </cofactor>
</comment>
<dbReference type="OrthoDB" id="406634at2759"/>
<dbReference type="InterPro" id="IPR010376">
    <property type="entry name" value="GBBH-like_N"/>
</dbReference>
<dbReference type="EMBL" id="JABCIY010000093">
    <property type="protein sequence ID" value="KAF7193103.1"/>
    <property type="molecule type" value="Genomic_DNA"/>
</dbReference>
<evidence type="ECO:0000256" key="3">
    <source>
        <dbReference type="ARBA" id="ARBA00022723"/>
    </source>
</evidence>
<dbReference type="AlphaFoldDB" id="A0A8H6RLL5"/>
<feature type="region of interest" description="Disordered" evidence="7">
    <location>
        <begin position="19"/>
        <end position="46"/>
    </location>
</feature>
<evidence type="ECO:0000313" key="10">
    <source>
        <dbReference type="EMBL" id="KAF7193103.1"/>
    </source>
</evidence>
<evidence type="ECO:0000256" key="1">
    <source>
        <dbReference type="ARBA" id="ARBA00001954"/>
    </source>
</evidence>
<dbReference type="Gene3D" id="3.60.130.10">
    <property type="entry name" value="Clavaminate synthase-like"/>
    <property type="match status" value="1"/>
</dbReference>
<keyword evidence="6" id="KW-0408">Iron</keyword>
<accession>A0A8H6RLL5</accession>
<protein>
    <submittedName>
        <fullName evidence="10">Gamma-butyrobetaine dioxygenase</fullName>
    </submittedName>
</protein>
<dbReference type="PANTHER" id="PTHR10696:SF25">
    <property type="entry name" value="OXIDOREDUCTASE AIM17-RELATED"/>
    <property type="match status" value="1"/>
</dbReference>
<feature type="compositionally biased region" description="Polar residues" evidence="7">
    <location>
        <begin position="19"/>
        <end position="44"/>
    </location>
</feature>
<evidence type="ECO:0000313" key="11">
    <source>
        <dbReference type="Proteomes" id="UP000660729"/>
    </source>
</evidence>
<reference evidence="10" key="1">
    <citation type="submission" date="2020-04" db="EMBL/GenBank/DDBJ databases">
        <title>Draft genome resource of the tomato pathogen Pseudocercospora fuligena.</title>
        <authorList>
            <person name="Zaccaron A."/>
        </authorList>
    </citation>
    <scope>NUCLEOTIDE SEQUENCE</scope>
    <source>
        <strain evidence="10">PF001</strain>
    </source>
</reference>
<comment type="caution">
    <text evidence="10">The sequence shown here is derived from an EMBL/GenBank/DDBJ whole genome shotgun (WGS) entry which is preliminary data.</text>
</comment>
<dbReference type="InterPro" id="IPR050411">
    <property type="entry name" value="AlphaKG_dependent_hydroxylases"/>
</dbReference>
<dbReference type="GO" id="GO:0046872">
    <property type="term" value="F:metal ion binding"/>
    <property type="evidence" value="ECO:0007669"/>
    <property type="project" value="UniProtKB-KW"/>
</dbReference>
<keyword evidence="4 10" id="KW-0223">Dioxygenase</keyword>
<evidence type="ECO:0000256" key="6">
    <source>
        <dbReference type="ARBA" id="ARBA00023004"/>
    </source>
</evidence>
<dbReference type="GO" id="GO:0016706">
    <property type="term" value="F:2-oxoglutarate-dependent dioxygenase activity"/>
    <property type="evidence" value="ECO:0007669"/>
    <property type="project" value="UniProtKB-ARBA"/>
</dbReference>